<dbReference type="RefSeq" id="WP_133396649.1">
    <property type="nucleotide sequence ID" value="NZ_SNAA01000008.1"/>
</dbReference>
<dbReference type="InterPro" id="IPR011704">
    <property type="entry name" value="ATPase_dyneun-rel_AAA"/>
</dbReference>
<sequence length="368" mass="40024">MTINAATVAPGEALDTLEAGWAAQRQGGFTASWMLHGRPGVGKTEIVQALAARHGARLHDLRLSTIEPQDLRGLPYYDHDTRRTVWFPPEDLPRDDGRPAVLFLDELTAAAPTLQPTVYGLLQERRIGTYSLPGDSFVVAAGNTVEDGAIAYEMGSALSDRLVHMLVRADPRDWIERYAVGADIHPAVVAFLRTRPDLLETTEAALRRGETVAATPRAWTRVSRIVAAVPDRRQRGVMIAGTIGAATAAEFALVADEIEAALQLDALMDTPRRDRAPLYPETLHGLTALVYALAARASEPTLERTIEILADIRGLDGAGRRALPLSELAGFGFEVLIRKAFERGWQDAFARSPAYAAYMAERQGMGVP</sequence>
<dbReference type="Pfam" id="PF07728">
    <property type="entry name" value="AAA_5"/>
    <property type="match status" value="1"/>
</dbReference>
<evidence type="ECO:0000313" key="3">
    <source>
        <dbReference type="Proteomes" id="UP000295701"/>
    </source>
</evidence>
<organism evidence="2 3">
    <name type="scientific">Palleronia sediminis</name>
    <dbReference type="NCBI Taxonomy" id="2547833"/>
    <lineage>
        <taxon>Bacteria</taxon>
        <taxon>Pseudomonadati</taxon>
        <taxon>Pseudomonadota</taxon>
        <taxon>Alphaproteobacteria</taxon>
        <taxon>Rhodobacterales</taxon>
        <taxon>Roseobacteraceae</taxon>
        <taxon>Palleronia</taxon>
    </lineage>
</organism>
<gene>
    <name evidence="2" type="ORF">E2L08_08510</name>
</gene>
<comment type="caution">
    <text evidence="2">The sequence shown here is derived from an EMBL/GenBank/DDBJ whole genome shotgun (WGS) entry which is preliminary data.</text>
</comment>
<accession>A0A4R6A9I1</accession>
<dbReference type="SUPFAM" id="SSF52540">
    <property type="entry name" value="P-loop containing nucleoside triphosphate hydrolases"/>
    <property type="match status" value="1"/>
</dbReference>
<dbReference type="Gene3D" id="3.40.50.300">
    <property type="entry name" value="P-loop containing nucleotide triphosphate hydrolases"/>
    <property type="match status" value="1"/>
</dbReference>
<dbReference type="GO" id="GO:0005524">
    <property type="term" value="F:ATP binding"/>
    <property type="evidence" value="ECO:0007669"/>
    <property type="project" value="InterPro"/>
</dbReference>
<keyword evidence="3" id="KW-1185">Reference proteome</keyword>
<dbReference type="CDD" id="cd00009">
    <property type="entry name" value="AAA"/>
    <property type="match status" value="1"/>
</dbReference>
<feature type="domain" description="AAA+ ATPase" evidence="1">
    <location>
        <begin position="29"/>
        <end position="170"/>
    </location>
</feature>
<dbReference type="GO" id="GO:0016887">
    <property type="term" value="F:ATP hydrolysis activity"/>
    <property type="evidence" value="ECO:0007669"/>
    <property type="project" value="InterPro"/>
</dbReference>
<dbReference type="AlphaFoldDB" id="A0A4R6A9I1"/>
<proteinExistence type="predicted"/>
<reference evidence="2 3" key="1">
    <citation type="submission" date="2019-03" db="EMBL/GenBank/DDBJ databases">
        <title>Primorskyibacter sp. SS33 isolated from sediments.</title>
        <authorList>
            <person name="Xunke S."/>
        </authorList>
    </citation>
    <scope>NUCLEOTIDE SEQUENCE [LARGE SCALE GENOMIC DNA]</scope>
    <source>
        <strain evidence="2 3">SS33</strain>
    </source>
</reference>
<protein>
    <submittedName>
        <fullName evidence="2">AAA family ATPase</fullName>
    </submittedName>
</protein>
<evidence type="ECO:0000259" key="1">
    <source>
        <dbReference type="SMART" id="SM00382"/>
    </source>
</evidence>
<dbReference type="InterPro" id="IPR027417">
    <property type="entry name" value="P-loop_NTPase"/>
</dbReference>
<dbReference type="OrthoDB" id="9808317at2"/>
<dbReference type="Proteomes" id="UP000295701">
    <property type="component" value="Unassembled WGS sequence"/>
</dbReference>
<name>A0A4R6A9I1_9RHOB</name>
<dbReference type="EMBL" id="SNAA01000008">
    <property type="protein sequence ID" value="TDL79637.1"/>
    <property type="molecule type" value="Genomic_DNA"/>
</dbReference>
<dbReference type="SMART" id="SM00382">
    <property type="entry name" value="AAA"/>
    <property type="match status" value="1"/>
</dbReference>
<evidence type="ECO:0000313" key="2">
    <source>
        <dbReference type="EMBL" id="TDL79637.1"/>
    </source>
</evidence>
<dbReference type="InterPro" id="IPR003593">
    <property type="entry name" value="AAA+_ATPase"/>
</dbReference>